<name>A0A9Q1CRY6_HOLLE</name>
<dbReference type="SUPFAM" id="SSF52540">
    <property type="entry name" value="P-loop containing nucleoside triphosphate hydrolases"/>
    <property type="match status" value="1"/>
</dbReference>
<dbReference type="InterPro" id="IPR007111">
    <property type="entry name" value="NACHT_NTPase"/>
</dbReference>
<evidence type="ECO:0000259" key="1">
    <source>
        <dbReference type="PROSITE" id="PS50837"/>
    </source>
</evidence>
<evidence type="ECO:0000313" key="3">
    <source>
        <dbReference type="Proteomes" id="UP001152320"/>
    </source>
</evidence>
<protein>
    <submittedName>
        <fullName evidence="2">Protein NLRC5</fullName>
    </submittedName>
</protein>
<evidence type="ECO:0000313" key="2">
    <source>
        <dbReference type="EMBL" id="KAJ8050482.1"/>
    </source>
</evidence>
<gene>
    <name evidence="2" type="ORF">HOLleu_03704</name>
</gene>
<dbReference type="AlphaFoldDB" id="A0A9Q1CRY6"/>
<sequence>MDPDIEDSTDEISKQRNVSSIFSLPIVTKLERVFDYSTEEVDEYGHPKDPGFDFIHSLKEKHIISFSDIYRIIEALKAIDLREVSNDVKRLFEKSRENVKNEGVKGLSLSKHRVDPVPRQVREAWKKILINALKRTYTDFFNDIQPIPFKDRFLHVNEVFLDSGIEVLHMKGLHESWEKLESHHCILGDSRKTLTRFLLLGEPGFGKSTLIQQLAYDWRTKCEQSPLQEVEIFIFLRLSQVNHSFSVFSSIKRLLLSSEEQLSPENVKETVKSAKSVVMVLQGFDKYVQTVRNDKKDDVIEIIKGEMFPNFRVIVTTTPSCIPRGMPQSTIKIRLTGFGSDAQDKYFHEALGTTEEVVRIKSEIEGNPMMLELCKIPFFFGIVLNLISEGNVPFTFKTVTKFFRYMIGSFHEQMKNKLRNEDRSKQENINVDHRKLDKLSFEALTEVNQEGKWVKQELRRFIGEALYDQYVAVGILVEEEKVKVDESPNAPTSALVQRQTQTRFYHSIFRQWFAAHYISDQARTFNFDKKLKKLYQYDSEYVFRFACGINSVASPKIINFLKKCENSSNLVKLCTLEHKECHR</sequence>
<dbReference type="EMBL" id="JAIZAY010000001">
    <property type="protein sequence ID" value="KAJ8050482.1"/>
    <property type="molecule type" value="Genomic_DNA"/>
</dbReference>
<reference evidence="2" key="1">
    <citation type="submission" date="2021-10" db="EMBL/GenBank/DDBJ databases">
        <title>Tropical sea cucumber genome reveals ecological adaptation and Cuvierian tubules defense mechanism.</title>
        <authorList>
            <person name="Chen T."/>
        </authorList>
    </citation>
    <scope>NUCLEOTIDE SEQUENCE</scope>
    <source>
        <strain evidence="2">Nanhai2018</strain>
        <tissue evidence="2">Muscle</tissue>
    </source>
</reference>
<dbReference type="PROSITE" id="PS50837">
    <property type="entry name" value="NACHT"/>
    <property type="match status" value="1"/>
</dbReference>
<dbReference type="PANTHER" id="PTHR46312:SF2">
    <property type="entry name" value="NUCLEOTIDE-BINDING OLIGOMERIZATION DOMAIN-CONTAINING PROTEIN 2-LIKE"/>
    <property type="match status" value="1"/>
</dbReference>
<dbReference type="InterPro" id="IPR027417">
    <property type="entry name" value="P-loop_NTPase"/>
</dbReference>
<dbReference type="Pfam" id="PF05729">
    <property type="entry name" value="NACHT"/>
    <property type="match status" value="1"/>
</dbReference>
<comment type="caution">
    <text evidence="2">The sequence shown here is derived from an EMBL/GenBank/DDBJ whole genome shotgun (WGS) entry which is preliminary data.</text>
</comment>
<feature type="domain" description="NACHT" evidence="1">
    <location>
        <begin position="195"/>
        <end position="320"/>
    </location>
</feature>
<accession>A0A9Q1CRY6</accession>
<organism evidence="2 3">
    <name type="scientific">Holothuria leucospilota</name>
    <name type="common">Black long sea cucumber</name>
    <name type="synonym">Mertensiothuria leucospilota</name>
    <dbReference type="NCBI Taxonomy" id="206669"/>
    <lineage>
        <taxon>Eukaryota</taxon>
        <taxon>Metazoa</taxon>
        <taxon>Echinodermata</taxon>
        <taxon>Eleutherozoa</taxon>
        <taxon>Echinozoa</taxon>
        <taxon>Holothuroidea</taxon>
        <taxon>Aspidochirotacea</taxon>
        <taxon>Aspidochirotida</taxon>
        <taxon>Holothuriidae</taxon>
        <taxon>Holothuria</taxon>
    </lineage>
</organism>
<keyword evidence="3" id="KW-1185">Reference proteome</keyword>
<dbReference type="Gene3D" id="3.40.50.300">
    <property type="entry name" value="P-loop containing nucleotide triphosphate hydrolases"/>
    <property type="match status" value="1"/>
</dbReference>
<dbReference type="OrthoDB" id="427518at2759"/>
<proteinExistence type="predicted"/>
<dbReference type="Proteomes" id="UP001152320">
    <property type="component" value="Chromosome 1"/>
</dbReference>
<dbReference type="PANTHER" id="PTHR46312">
    <property type="entry name" value="NACHT DOMAIN-CONTAINING PROTEIN"/>
    <property type="match status" value="1"/>
</dbReference>